<accession>A0A918F4X2</accession>
<evidence type="ECO:0000313" key="2">
    <source>
        <dbReference type="Proteomes" id="UP000656732"/>
    </source>
</evidence>
<reference evidence="1" key="1">
    <citation type="journal article" date="2014" name="Int. J. Syst. Evol. Microbiol.">
        <title>Complete genome sequence of Corynebacterium casei LMG S-19264T (=DSM 44701T), isolated from a smear-ripened cheese.</title>
        <authorList>
            <consortium name="US DOE Joint Genome Institute (JGI-PGF)"/>
            <person name="Walter F."/>
            <person name="Albersmeier A."/>
            <person name="Kalinowski J."/>
            <person name="Ruckert C."/>
        </authorList>
    </citation>
    <scope>NUCLEOTIDE SEQUENCE</scope>
    <source>
        <strain evidence="1">JCM 4403</strain>
    </source>
</reference>
<organism evidence="1 2">
    <name type="scientific">Streptomyces pilosus</name>
    <dbReference type="NCBI Taxonomy" id="28893"/>
    <lineage>
        <taxon>Bacteria</taxon>
        <taxon>Bacillati</taxon>
        <taxon>Actinomycetota</taxon>
        <taxon>Actinomycetes</taxon>
        <taxon>Kitasatosporales</taxon>
        <taxon>Streptomycetaceae</taxon>
        <taxon>Streptomyces</taxon>
    </lineage>
</organism>
<protein>
    <submittedName>
        <fullName evidence="1">Uncharacterized protein</fullName>
    </submittedName>
</protein>
<proteinExistence type="predicted"/>
<reference evidence="1" key="2">
    <citation type="submission" date="2020-09" db="EMBL/GenBank/DDBJ databases">
        <authorList>
            <person name="Sun Q."/>
            <person name="Ohkuma M."/>
        </authorList>
    </citation>
    <scope>NUCLEOTIDE SEQUENCE</scope>
    <source>
        <strain evidence="1">JCM 4403</strain>
    </source>
</reference>
<gene>
    <name evidence="1" type="ORF">GCM10010280_66090</name>
</gene>
<dbReference type="EMBL" id="BMTU01000022">
    <property type="protein sequence ID" value="GGR09049.1"/>
    <property type="molecule type" value="Genomic_DNA"/>
</dbReference>
<sequence length="167" mass="18035">MSIEAAALALKDRALLWSIGEIRATHVVTSACDALVAGLDSPALRTLAACTRAEAENDILRLLPPALNELGLEPFHPGIAGQEAEAGALAAWMLAGELTPRELAFRIHRRFGHELPLAERLAELDDEYDMIEYGDRTAAQVDADVLAEALRLTQHPRVTPEPTAPLT</sequence>
<name>A0A918F4X2_9ACTN</name>
<dbReference type="Proteomes" id="UP000656732">
    <property type="component" value="Unassembled WGS sequence"/>
</dbReference>
<dbReference type="AlphaFoldDB" id="A0A918F4X2"/>
<comment type="caution">
    <text evidence="1">The sequence shown here is derived from an EMBL/GenBank/DDBJ whole genome shotgun (WGS) entry which is preliminary data.</text>
</comment>
<dbReference type="RefSeq" id="WP_229847071.1">
    <property type="nucleotide sequence ID" value="NZ_BMTU01000022.1"/>
</dbReference>
<keyword evidence="2" id="KW-1185">Reference proteome</keyword>
<evidence type="ECO:0000313" key="1">
    <source>
        <dbReference type="EMBL" id="GGR09049.1"/>
    </source>
</evidence>